<dbReference type="EMBL" id="FTPK01000003">
    <property type="protein sequence ID" value="SIT72018.1"/>
    <property type="molecule type" value="Genomic_DNA"/>
</dbReference>
<dbReference type="AlphaFoldDB" id="A0A1R3W3H6"/>
<accession>A0A1R3W3H6</accession>
<organism evidence="1 2">
    <name type="scientific">Ectothiorhodosinus mongolicus</name>
    <dbReference type="NCBI Taxonomy" id="233100"/>
    <lineage>
        <taxon>Bacteria</taxon>
        <taxon>Pseudomonadati</taxon>
        <taxon>Pseudomonadota</taxon>
        <taxon>Gammaproteobacteria</taxon>
        <taxon>Chromatiales</taxon>
        <taxon>Ectothiorhodospiraceae</taxon>
        <taxon>Ectothiorhodosinus</taxon>
    </lineage>
</organism>
<evidence type="ECO:0000313" key="1">
    <source>
        <dbReference type="EMBL" id="SIT72018.1"/>
    </source>
</evidence>
<dbReference type="OrthoDB" id="465835at2"/>
<evidence type="ECO:0008006" key="3">
    <source>
        <dbReference type="Google" id="ProtNLM"/>
    </source>
</evidence>
<dbReference type="Pfam" id="PF09601">
    <property type="entry name" value="DUF2459"/>
    <property type="match status" value="1"/>
</dbReference>
<sequence length="202" mass="22518">MTPKPRPILAIAALLTASLLLTGCGAVIVQKPPPEQTAVQVLLIDHGRHSSLVLPTSDQQSLRFSYGDWAFYAEGLTGPGHALKALIIPSRAALGRQQLTVAAEPSEIRRVLIVGIEDMIPLTVDAQRVQALTDRLNTLYQANQDTLAYRPELDLWFVQHPRRYTLRHNSNRVVADWLRELGLEVRGQPVLSRWQLIELAPE</sequence>
<dbReference type="PROSITE" id="PS51257">
    <property type="entry name" value="PROKAR_LIPOPROTEIN"/>
    <property type="match status" value="1"/>
</dbReference>
<dbReference type="InterPro" id="IPR011727">
    <property type="entry name" value="CHP02117"/>
</dbReference>
<keyword evidence="2" id="KW-1185">Reference proteome</keyword>
<gene>
    <name evidence="1" type="ORF">SAMN05216526_1553</name>
</gene>
<dbReference type="Proteomes" id="UP000223759">
    <property type="component" value="Unassembled WGS sequence"/>
</dbReference>
<evidence type="ECO:0000313" key="2">
    <source>
        <dbReference type="Proteomes" id="UP000223759"/>
    </source>
</evidence>
<name>A0A1R3W3H6_9GAMM</name>
<protein>
    <recommendedName>
        <fullName evidence="3">DUF2459 domain-containing protein</fullName>
    </recommendedName>
</protein>
<proteinExistence type="predicted"/>
<dbReference type="RefSeq" id="WP_076755979.1">
    <property type="nucleotide sequence ID" value="NZ_CP023018.1"/>
</dbReference>
<reference evidence="1 2" key="1">
    <citation type="submission" date="2017-01" db="EMBL/GenBank/DDBJ databases">
        <authorList>
            <person name="Mah S.A."/>
            <person name="Swanson W.J."/>
            <person name="Moy G.W."/>
            <person name="Vacquier V.D."/>
        </authorList>
    </citation>
    <scope>NUCLEOTIDE SEQUENCE [LARGE SCALE GENOMIC DNA]</scope>
    <source>
        <strain evidence="1 2">M9</strain>
    </source>
</reference>